<protein>
    <submittedName>
        <fullName evidence="1">Uncharacterized protein</fullName>
    </submittedName>
</protein>
<accession>A0A4Q8BAP3</accession>
<proteinExistence type="predicted"/>
<keyword evidence="2" id="KW-1185">Reference proteome</keyword>
<dbReference type="AlphaFoldDB" id="A0A4Q8BAP3"/>
<comment type="caution">
    <text evidence="1">The sequence shown here is derived from an EMBL/GenBank/DDBJ whole genome shotgun (WGS) entry which is preliminary data.</text>
</comment>
<name>A0A4Q8BAP3_9ACTN</name>
<reference evidence="1 2" key="1">
    <citation type="submission" date="2019-02" db="EMBL/GenBank/DDBJ databases">
        <title>Sequencing the genomes of 1000 actinobacteria strains.</title>
        <authorList>
            <person name="Klenk H.-P."/>
        </authorList>
    </citation>
    <scope>NUCLEOTIDE SEQUENCE [LARGE SCALE GENOMIC DNA]</scope>
    <source>
        <strain evidence="1 2">DSM 45612</strain>
    </source>
</reference>
<sequence length="63" mass="7752">MGPVSLIRRGDERFHYRDGSHRWIPPDPDHDQEAWEAMVRQHQHWHLDELRGRRKHPSDQVRH</sequence>
<evidence type="ECO:0000313" key="1">
    <source>
        <dbReference type="EMBL" id="RZU74133.1"/>
    </source>
</evidence>
<dbReference type="EMBL" id="SHLD01000001">
    <property type="protein sequence ID" value="RZU74133.1"/>
    <property type="molecule type" value="Genomic_DNA"/>
</dbReference>
<organism evidence="1 2">
    <name type="scientific">Micromonospora kangleipakensis</name>
    <dbReference type="NCBI Taxonomy" id="1077942"/>
    <lineage>
        <taxon>Bacteria</taxon>
        <taxon>Bacillati</taxon>
        <taxon>Actinomycetota</taxon>
        <taxon>Actinomycetes</taxon>
        <taxon>Micromonosporales</taxon>
        <taxon>Micromonosporaceae</taxon>
        <taxon>Micromonospora</taxon>
    </lineage>
</organism>
<dbReference type="Proteomes" id="UP000294114">
    <property type="component" value="Unassembled WGS sequence"/>
</dbReference>
<evidence type="ECO:0000313" key="2">
    <source>
        <dbReference type="Proteomes" id="UP000294114"/>
    </source>
</evidence>
<gene>
    <name evidence="1" type="ORF">EV384_2575</name>
</gene>